<reference evidence="7" key="2">
    <citation type="submission" date="2021-12" db="EMBL/GenBank/DDBJ databases">
        <title>Resequencing data analysis of finger millet.</title>
        <authorList>
            <person name="Hatakeyama M."/>
            <person name="Aluri S."/>
            <person name="Balachadran M.T."/>
            <person name="Sivarajan S.R."/>
            <person name="Poveda L."/>
            <person name="Shimizu-Inatsugi R."/>
            <person name="Schlapbach R."/>
            <person name="Sreeman S.M."/>
            <person name="Shimizu K.K."/>
        </authorList>
    </citation>
    <scope>NUCLEOTIDE SEQUENCE</scope>
</reference>
<feature type="region of interest" description="Disordered" evidence="4">
    <location>
        <begin position="1"/>
        <end position="41"/>
    </location>
</feature>
<dbReference type="InterPro" id="IPR036638">
    <property type="entry name" value="HLH_DNA-bd_sf"/>
</dbReference>
<proteinExistence type="inferred from homology"/>
<dbReference type="SUPFAM" id="SSF47459">
    <property type="entry name" value="HLH, helix-loop-helix DNA-binding domain"/>
    <property type="match status" value="1"/>
</dbReference>
<organism evidence="7 8">
    <name type="scientific">Eleusine coracana subsp. coracana</name>
    <dbReference type="NCBI Taxonomy" id="191504"/>
    <lineage>
        <taxon>Eukaryota</taxon>
        <taxon>Viridiplantae</taxon>
        <taxon>Streptophyta</taxon>
        <taxon>Embryophyta</taxon>
        <taxon>Tracheophyta</taxon>
        <taxon>Spermatophyta</taxon>
        <taxon>Magnoliopsida</taxon>
        <taxon>Liliopsida</taxon>
        <taxon>Poales</taxon>
        <taxon>Poaceae</taxon>
        <taxon>PACMAD clade</taxon>
        <taxon>Chloridoideae</taxon>
        <taxon>Cynodonteae</taxon>
        <taxon>Eleusininae</taxon>
        <taxon>Eleusine</taxon>
    </lineage>
</organism>
<dbReference type="CDD" id="cd00083">
    <property type="entry name" value="bHLH_SF"/>
    <property type="match status" value="1"/>
</dbReference>
<protein>
    <recommendedName>
        <fullName evidence="9">BHLH domain-containing protein</fullName>
    </recommendedName>
</protein>
<dbReference type="PANTHER" id="PTHR46772">
    <property type="entry name" value="BHLH DOMAIN-CONTAINING PROTEIN"/>
    <property type="match status" value="1"/>
</dbReference>
<dbReference type="PROSITE" id="PS50888">
    <property type="entry name" value="BHLH"/>
    <property type="match status" value="1"/>
</dbReference>
<keyword evidence="2" id="KW-0805">Transcription regulation</keyword>
<dbReference type="Pfam" id="PF00010">
    <property type="entry name" value="HLH"/>
    <property type="match status" value="1"/>
</dbReference>
<sequence>MAEKRHPLLLEVPLSTEEGKRSPGTASGKRKAVPETERARRRTMSGLYAELAALLPGLPARATRTRIVEEAVAQVGALRAAAADLEAHSRAARTTTADDGGGAVAVSAEASCFAVRLPAARRPGSLARVLEVFQRHGVAVLAATVTSSGGEAAVTVTTSAVAPAAAERIKADIGSSIVA</sequence>
<evidence type="ECO:0000256" key="1">
    <source>
        <dbReference type="ARBA" id="ARBA00005510"/>
    </source>
</evidence>
<keyword evidence="8" id="KW-1185">Reference proteome</keyword>
<feature type="domain" description="ACT" evidence="6">
    <location>
        <begin position="114"/>
        <end position="179"/>
    </location>
</feature>
<dbReference type="GO" id="GO:0046983">
    <property type="term" value="F:protein dimerization activity"/>
    <property type="evidence" value="ECO:0007669"/>
    <property type="project" value="InterPro"/>
</dbReference>
<name>A0AAV5DS83_ELECO</name>
<dbReference type="AlphaFoldDB" id="A0AAV5DS83"/>
<dbReference type="Gene3D" id="4.10.280.10">
    <property type="entry name" value="Helix-loop-helix DNA-binding domain"/>
    <property type="match status" value="1"/>
</dbReference>
<evidence type="ECO:0000256" key="4">
    <source>
        <dbReference type="SAM" id="MobiDB-lite"/>
    </source>
</evidence>
<dbReference type="PROSITE" id="PS51671">
    <property type="entry name" value="ACT"/>
    <property type="match status" value="1"/>
</dbReference>
<gene>
    <name evidence="7" type="primary">ga31441</name>
    <name evidence="7" type="ORF">PR202_ga31441</name>
</gene>
<evidence type="ECO:0000259" key="5">
    <source>
        <dbReference type="PROSITE" id="PS50888"/>
    </source>
</evidence>
<feature type="domain" description="BHLH" evidence="5">
    <location>
        <begin position="28"/>
        <end position="78"/>
    </location>
</feature>
<keyword evidence="3" id="KW-0804">Transcription</keyword>
<comment type="similarity">
    <text evidence="1">Belongs to the bHLH protein family.</text>
</comment>
<reference evidence="7" key="1">
    <citation type="journal article" date="2018" name="DNA Res.">
        <title>Multiple hybrid de novo genome assembly of finger millet, an orphan allotetraploid crop.</title>
        <authorList>
            <person name="Hatakeyama M."/>
            <person name="Aluri S."/>
            <person name="Balachadran M.T."/>
            <person name="Sivarajan S.R."/>
            <person name="Patrignani A."/>
            <person name="Gruter S."/>
            <person name="Poveda L."/>
            <person name="Shimizu-Inatsugi R."/>
            <person name="Baeten J."/>
            <person name="Francoijs K.J."/>
            <person name="Nataraja K.N."/>
            <person name="Reddy Y.A.N."/>
            <person name="Phadnis S."/>
            <person name="Ravikumar R.L."/>
            <person name="Schlapbach R."/>
            <person name="Sreeman S.M."/>
            <person name="Shimizu K.K."/>
        </authorList>
    </citation>
    <scope>NUCLEOTIDE SEQUENCE</scope>
</reference>
<dbReference type="InterPro" id="IPR045865">
    <property type="entry name" value="ACT-like_dom_sf"/>
</dbReference>
<dbReference type="InterPro" id="IPR044278">
    <property type="entry name" value="BHLH95-like"/>
</dbReference>
<accession>A0AAV5DS83</accession>
<evidence type="ECO:0000256" key="2">
    <source>
        <dbReference type="ARBA" id="ARBA00023015"/>
    </source>
</evidence>
<dbReference type="GO" id="GO:0009960">
    <property type="term" value="P:endosperm development"/>
    <property type="evidence" value="ECO:0007669"/>
    <property type="project" value="InterPro"/>
</dbReference>
<dbReference type="GO" id="GO:0003700">
    <property type="term" value="F:DNA-binding transcription factor activity"/>
    <property type="evidence" value="ECO:0007669"/>
    <property type="project" value="InterPro"/>
</dbReference>
<dbReference type="SUPFAM" id="SSF55021">
    <property type="entry name" value="ACT-like"/>
    <property type="match status" value="1"/>
</dbReference>
<comment type="caution">
    <text evidence="7">The sequence shown here is derived from an EMBL/GenBank/DDBJ whole genome shotgun (WGS) entry which is preliminary data.</text>
</comment>
<evidence type="ECO:0000313" key="7">
    <source>
        <dbReference type="EMBL" id="GJN13106.1"/>
    </source>
</evidence>
<evidence type="ECO:0000256" key="3">
    <source>
        <dbReference type="ARBA" id="ARBA00023163"/>
    </source>
</evidence>
<dbReference type="InterPro" id="IPR011598">
    <property type="entry name" value="bHLH_dom"/>
</dbReference>
<dbReference type="PANTHER" id="PTHR46772:SF4">
    <property type="entry name" value="OS01G0518300 PROTEIN"/>
    <property type="match status" value="1"/>
</dbReference>
<dbReference type="CDD" id="cd02116">
    <property type="entry name" value="ACT"/>
    <property type="match status" value="1"/>
</dbReference>
<dbReference type="EMBL" id="BQKI01000033">
    <property type="protein sequence ID" value="GJN13106.1"/>
    <property type="molecule type" value="Genomic_DNA"/>
</dbReference>
<evidence type="ECO:0000259" key="6">
    <source>
        <dbReference type="PROSITE" id="PS51671"/>
    </source>
</evidence>
<dbReference type="InterPro" id="IPR002912">
    <property type="entry name" value="ACT_dom"/>
</dbReference>
<dbReference type="Proteomes" id="UP001054889">
    <property type="component" value="Unassembled WGS sequence"/>
</dbReference>
<evidence type="ECO:0000313" key="8">
    <source>
        <dbReference type="Proteomes" id="UP001054889"/>
    </source>
</evidence>
<evidence type="ECO:0008006" key="9">
    <source>
        <dbReference type="Google" id="ProtNLM"/>
    </source>
</evidence>